<protein>
    <submittedName>
        <fullName evidence="2">Uncharacterized protein</fullName>
    </submittedName>
</protein>
<dbReference type="EMBL" id="MN740389">
    <property type="protein sequence ID" value="QHU03985.1"/>
    <property type="molecule type" value="Genomic_DNA"/>
</dbReference>
<reference evidence="2" key="1">
    <citation type="journal article" date="2020" name="Nature">
        <title>Giant virus diversity and host interactions through global metagenomics.</title>
        <authorList>
            <person name="Schulz F."/>
            <person name="Roux S."/>
            <person name="Paez-Espino D."/>
            <person name="Jungbluth S."/>
            <person name="Walsh D.A."/>
            <person name="Denef V.J."/>
            <person name="McMahon K.D."/>
            <person name="Konstantinidis K.T."/>
            <person name="Eloe-Fadrosh E.A."/>
            <person name="Kyrpides N.C."/>
            <person name="Woyke T."/>
        </authorList>
    </citation>
    <scope>NUCLEOTIDE SEQUENCE</scope>
    <source>
        <strain evidence="2">GVMAG-M-3300027708-20</strain>
    </source>
</reference>
<keyword evidence="1" id="KW-1133">Transmembrane helix</keyword>
<evidence type="ECO:0000256" key="1">
    <source>
        <dbReference type="SAM" id="Phobius"/>
    </source>
</evidence>
<proteinExistence type="predicted"/>
<sequence>MSYSCKVLTKKDFSVLIKNFGISLKKNNLVNLKQEEKLIVKDVSDKLKKIFDDVNISFDENGFEDLIRVLYQKHVFLGGNSSTSLSKRSKSLSISSYDLYSLLAFITSILLLYLSYVQLNSMLQSTFDTNTNEMTEQLKKDFVEAVSNLESEKKSLLVYIFTVFKNFGCNITDSAMKKTVNIIQNIIGRTSSQMLNQIGDNCGIKTTNTLFKILSTATNFVVGSTTSIDCSTGTLDLIAQQKALEIRLLLLNLNIQGKQISSLINVGLTLGYSSISYFTYRIYQVTGSRSNKKKIKNSQQLSIEYGGKKSKRLKKSKNSQTKKNKK</sequence>
<keyword evidence="1" id="KW-0812">Transmembrane</keyword>
<feature type="transmembrane region" description="Helical" evidence="1">
    <location>
        <begin position="97"/>
        <end position="116"/>
    </location>
</feature>
<dbReference type="AlphaFoldDB" id="A0A6C0JDR6"/>
<accession>A0A6C0JDR6</accession>
<name>A0A6C0JDR6_9ZZZZ</name>
<evidence type="ECO:0000313" key="2">
    <source>
        <dbReference type="EMBL" id="QHU03985.1"/>
    </source>
</evidence>
<keyword evidence="1" id="KW-0472">Membrane</keyword>
<organism evidence="2">
    <name type="scientific">viral metagenome</name>
    <dbReference type="NCBI Taxonomy" id="1070528"/>
    <lineage>
        <taxon>unclassified sequences</taxon>
        <taxon>metagenomes</taxon>
        <taxon>organismal metagenomes</taxon>
    </lineage>
</organism>